<evidence type="ECO:0000313" key="2">
    <source>
        <dbReference type="EMBL" id="VDM63916.1"/>
    </source>
</evidence>
<dbReference type="WBParaSite" id="ACOC_0001233001-mRNA-1">
    <property type="protein sequence ID" value="ACOC_0001233001-mRNA-1"/>
    <property type="gene ID" value="ACOC_0001233001"/>
</dbReference>
<dbReference type="Proteomes" id="UP000267027">
    <property type="component" value="Unassembled WGS sequence"/>
</dbReference>
<evidence type="ECO:0000313" key="4">
    <source>
        <dbReference type="WBParaSite" id="ACOC_0001233001-mRNA-1"/>
    </source>
</evidence>
<accession>A0A0R3Q0A3</accession>
<gene>
    <name evidence="2" type="ORF">ACOC_LOCUS12331</name>
</gene>
<evidence type="ECO:0000313" key="3">
    <source>
        <dbReference type="Proteomes" id="UP000267027"/>
    </source>
</evidence>
<sequence length="76" mass="8621">MDVVDLPAIFPKATRRKLIEHSAPVCKKCDTRTERVKIDDVVSRTGIVRLVSTTGRNERKRTDGSEIESKQVIKIE</sequence>
<dbReference type="AlphaFoldDB" id="A0A0R3Q0A3"/>
<protein>
    <submittedName>
        <fullName evidence="4">30S ribosomal protein S17</fullName>
    </submittedName>
</protein>
<organism evidence="4">
    <name type="scientific">Angiostrongylus costaricensis</name>
    <name type="common">Nematode worm</name>
    <dbReference type="NCBI Taxonomy" id="334426"/>
    <lineage>
        <taxon>Eukaryota</taxon>
        <taxon>Metazoa</taxon>
        <taxon>Ecdysozoa</taxon>
        <taxon>Nematoda</taxon>
        <taxon>Chromadorea</taxon>
        <taxon>Rhabditida</taxon>
        <taxon>Rhabditina</taxon>
        <taxon>Rhabditomorpha</taxon>
        <taxon>Strongyloidea</taxon>
        <taxon>Metastrongylidae</taxon>
        <taxon>Angiostrongylus</taxon>
    </lineage>
</organism>
<dbReference type="EMBL" id="UYYA01004990">
    <property type="protein sequence ID" value="VDM63916.1"/>
    <property type="molecule type" value="Genomic_DNA"/>
</dbReference>
<evidence type="ECO:0000256" key="1">
    <source>
        <dbReference type="SAM" id="MobiDB-lite"/>
    </source>
</evidence>
<feature type="compositionally biased region" description="Basic and acidic residues" evidence="1">
    <location>
        <begin position="56"/>
        <end position="76"/>
    </location>
</feature>
<feature type="region of interest" description="Disordered" evidence="1">
    <location>
        <begin position="55"/>
        <end position="76"/>
    </location>
</feature>
<keyword evidence="3" id="KW-1185">Reference proteome</keyword>
<reference evidence="2 3" key="2">
    <citation type="submission" date="2018-11" db="EMBL/GenBank/DDBJ databases">
        <authorList>
            <consortium name="Pathogen Informatics"/>
        </authorList>
    </citation>
    <scope>NUCLEOTIDE SEQUENCE [LARGE SCALE GENOMIC DNA]</scope>
    <source>
        <strain evidence="2 3">Costa Rica</strain>
    </source>
</reference>
<proteinExistence type="predicted"/>
<name>A0A0R3Q0A3_ANGCS</name>
<reference evidence="4" key="1">
    <citation type="submission" date="2017-02" db="UniProtKB">
        <authorList>
            <consortium name="WormBaseParasite"/>
        </authorList>
    </citation>
    <scope>IDENTIFICATION</scope>
</reference>